<feature type="compositionally biased region" description="Low complexity" evidence="7">
    <location>
        <begin position="510"/>
        <end position="519"/>
    </location>
</feature>
<dbReference type="SUPFAM" id="SSF51395">
    <property type="entry name" value="FMN-linked oxidoreductases"/>
    <property type="match status" value="2"/>
</dbReference>
<keyword evidence="5" id="KW-0560">Oxidoreductase</keyword>
<evidence type="ECO:0000313" key="10">
    <source>
        <dbReference type="Proteomes" id="UP001590950"/>
    </source>
</evidence>
<gene>
    <name evidence="9" type="ORF">N7G274_006924</name>
</gene>
<comment type="caution">
    <text evidence="9">The sequence shown here is derived from an EMBL/GenBank/DDBJ whole genome shotgun (WGS) entry which is preliminary data.</text>
</comment>
<feature type="domain" description="Dihydroorotate dehydrogenase catalytic" evidence="8">
    <location>
        <begin position="550"/>
        <end position="599"/>
    </location>
</feature>
<evidence type="ECO:0000256" key="5">
    <source>
        <dbReference type="ARBA" id="ARBA00023002"/>
    </source>
</evidence>
<evidence type="ECO:0000259" key="8">
    <source>
        <dbReference type="Pfam" id="PF01180"/>
    </source>
</evidence>
<dbReference type="Pfam" id="PF01180">
    <property type="entry name" value="DHO_dh"/>
    <property type="match status" value="2"/>
</dbReference>
<keyword evidence="3" id="KW-0285">Flavoprotein</keyword>
<sequence length="608" mass="66041">MTMLKPPPSQLFTLPIRLQTHRLDRFQPSIHRPHFLHPPLKTFPHPLKSSHLTYRLASTTTTAAARTAAQTTTTASLLTRTKNLFLGTSIALSLVFAYLYITDVRAGIHQWAVVPSLRWFYEDAEEAHERGTELLGGLWAWGVYPRERGAKEGERLEVEVFGHMLANPIGTSAGIDKHAAIPSPLFHLGPSIVEIGGCTPYPQDGNARPRVFRLPSQNALINRYGLNSEGADHVAMKLRQRVREYAYGMGFGIDEEAEQRVLDGEAGVPGGSLMPGRLLAVQVAKNSWTPDDDIEAVKADYVYCVDAVARYSDIIVVNVSSPNTPGLRGLQRVEPLTNILKGVVSAAKRATKTTRPAVMVKVSPDEDSEEQVRGICDAVWESGVDGVIVGNTTKRRPEPLGALPSREAAVLLEQGGYSGPQLFERTVELTKRYRTLLDEGMQAKPGPSPMPSKAPSQAIQIQASPDEDLSARIEATTARDEKNLKPDTPEAEAESKSQPLFMLPERNIPSSSGDSGSSDTPALSASHHVDQLPAAPSQQDSGKGNSKRKVIFATGGITNGKQALEVLEAGASVAQVYTALVYGGVGTIARIKDEMRDEMETSRRKSQP</sequence>
<dbReference type="PANTHER" id="PTHR48109">
    <property type="entry name" value="DIHYDROOROTATE DEHYDROGENASE (QUINONE), MITOCHONDRIAL-RELATED"/>
    <property type="match status" value="1"/>
</dbReference>
<dbReference type="CDD" id="cd04738">
    <property type="entry name" value="DHOD_2_like"/>
    <property type="match status" value="1"/>
</dbReference>
<evidence type="ECO:0000256" key="1">
    <source>
        <dbReference type="ARBA" id="ARBA00001917"/>
    </source>
</evidence>
<reference evidence="9 10" key="1">
    <citation type="submission" date="2024-09" db="EMBL/GenBank/DDBJ databases">
        <title>Rethinking Asexuality: The Enigmatic Case of Functional Sexual Genes in Lepraria (Stereocaulaceae).</title>
        <authorList>
            <person name="Doellman M."/>
            <person name="Sun Y."/>
            <person name="Barcenas-Pena A."/>
            <person name="Lumbsch H.T."/>
            <person name="Grewe F."/>
        </authorList>
    </citation>
    <scope>NUCLEOTIDE SEQUENCE [LARGE SCALE GENOMIC DNA]</scope>
    <source>
        <strain evidence="9 10">Mercado 3170</strain>
    </source>
</reference>
<evidence type="ECO:0000256" key="2">
    <source>
        <dbReference type="ARBA" id="ARBA00004725"/>
    </source>
</evidence>
<feature type="region of interest" description="Disordered" evidence="7">
    <location>
        <begin position="440"/>
        <end position="546"/>
    </location>
</feature>
<dbReference type="InterPro" id="IPR005720">
    <property type="entry name" value="Dihydroorotate_DH_cat"/>
</dbReference>
<dbReference type="EMBL" id="JBEFKJ010000021">
    <property type="protein sequence ID" value="KAL2040481.1"/>
    <property type="molecule type" value="Genomic_DNA"/>
</dbReference>
<keyword evidence="4" id="KW-0288">FMN</keyword>
<comment type="pathway">
    <text evidence="2">Pyrimidine metabolism; UMP biosynthesis via de novo pathway.</text>
</comment>
<evidence type="ECO:0000256" key="3">
    <source>
        <dbReference type="ARBA" id="ARBA00022630"/>
    </source>
</evidence>
<evidence type="ECO:0000256" key="4">
    <source>
        <dbReference type="ARBA" id="ARBA00022643"/>
    </source>
</evidence>
<accession>A0ABR4A548</accession>
<keyword evidence="6" id="KW-0472">Membrane</keyword>
<feature type="domain" description="Dihydroorotate dehydrogenase catalytic" evidence="8">
    <location>
        <begin position="156"/>
        <end position="436"/>
    </location>
</feature>
<comment type="cofactor">
    <cofactor evidence="1">
        <name>FMN</name>
        <dbReference type="ChEBI" id="CHEBI:58210"/>
    </cofactor>
</comment>
<organism evidence="9 10">
    <name type="scientific">Stereocaulon virgatum</name>
    <dbReference type="NCBI Taxonomy" id="373712"/>
    <lineage>
        <taxon>Eukaryota</taxon>
        <taxon>Fungi</taxon>
        <taxon>Dikarya</taxon>
        <taxon>Ascomycota</taxon>
        <taxon>Pezizomycotina</taxon>
        <taxon>Lecanoromycetes</taxon>
        <taxon>OSLEUM clade</taxon>
        <taxon>Lecanoromycetidae</taxon>
        <taxon>Lecanorales</taxon>
        <taxon>Lecanorineae</taxon>
        <taxon>Stereocaulaceae</taxon>
        <taxon>Stereocaulon</taxon>
    </lineage>
</organism>
<dbReference type="InterPro" id="IPR005719">
    <property type="entry name" value="Dihydroorotate_DH_2"/>
</dbReference>
<evidence type="ECO:0000256" key="6">
    <source>
        <dbReference type="ARBA" id="ARBA00023136"/>
    </source>
</evidence>
<evidence type="ECO:0000313" key="9">
    <source>
        <dbReference type="EMBL" id="KAL2040481.1"/>
    </source>
</evidence>
<feature type="compositionally biased region" description="Polar residues" evidence="7">
    <location>
        <begin position="454"/>
        <end position="463"/>
    </location>
</feature>
<dbReference type="InterPro" id="IPR050074">
    <property type="entry name" value="DHO_dehydrogenase"/>
</dbReference>
<evidence type="ECO:0000256" key="7">
    <source>
        <dbReference type="SAM" id="MobiDB-lite"/>
    </source>
</evidence>
<keyword evidence="10" id="KW-1185">Reference proteome</keyword>
<dbReference type="PANTHER" id="PTHR48109:SF4">
    <property type="entry name" value="DIHYDROOROTATE DEHYDROGENASE (QUINONE), MITOCHONDRIAL"/>
    <property type="match status" value="1"/>
</dbReference>
<feature type="compositionally biased region" description="Basic and acidic residues" evidence="7">
    <location>
        <begin position="477"/>
        <end position="488"/>
    </location>
</feature>
<name>A0ABR4A548_9LECA</name>
<protein>
    <recommendedName>
        <fullName evidence="8">Dihydroorotate dehydrogenase catalytic domain-containing protein</fullName>
    </recommendedName>
</protein>
<dbReference type="Gene3D" id="3.20.20.70">
    <property type="entry name" value="Aldolase class I"/>
    <property type="match status" value="2"/>
</dbReference>
<dbReference type="InterPro" id="IPR013785">
    <property type="entry name" value="Aldolase_TIM"/>
</dbReference>
<proteinExistence type="predicted"/>
<dbReference type="Proteomes" id="UP001590950">
    <property type="component" value="Unassembled WGS sequence"/>
</dbReference>